<comment type="caution">
    <text evidence="2">The sequence shown here is derived from an EMBL/GenBank/DDBJ whole genome shotgun (WGS) entry which is preliminary data.</text>
</comment>
<dbReference type="InParanoid" id="A8NM42"/>
<keyword evidence="3" id="KW-1185">Reference proteome</keyword>
<proteinExistence type="predicted"/>
<accession>A8NM42</accession>
<reference evidence="2 3" key="1">
    <citation type="journal article" date="2010" name="Proc. Natl. Acad. Sci. U.S.A.">
        <title>Insights into evolution of multicellular fungi from the assembled chromosomes of the mushroom Coprinopsis cinerea (Coprinus cinereus).</title>
        <authorList>
            <person name="Stajich J.E."/>
            <person name="Wilke S.K."/>
            <person name="Ahren D."/>
            <person name="Au C.H."/>
            <person name="Birren B.W."/>
            <person name="Borodovsky M."/>
            <person name="Burns C."/>
            <person name="Canback B."/>
            <person name="Casselton L.A."/>
            <person name="Cheng C.K."/>
            <person name="Deng J."/>
            <person name="Dietrich F.S."/>
            <person name="Fargo D.C."/>
            <person name="Farman M.L."/>
            <person name="Gathman A.C."/>
            <person name="Goldberg J."/>
            <person name="Guigo R."/>
            <person name="Hoegger P.J."/>
            <person name="Hooker J.B."/>
            <person name="Huggins A."/>
            <person name="James T.Y."/>
            <person name="Kamada T."/>
            <person name="Kilaru S."/>
            <person name="Kodira C."/>
            <person name="Kues U."/>
            <person name="Kupfer D."/>
            <person name="Kwan H.S."/>
            <person name="Lomsadze A."/>
            <person name="Li W."/>
            <person name="Lilly W.W."/>
            <person name="Ma L.J."/>
            <person name="Mackey A.J."/>
            <person name="Manning G."/>
            <person name="Martin F."/>
            <person name="Muraguchi H."/>
            <person name="Natvig D.O."/>
            <person name="Palmerini H."/>
            <person name="Ramesh M.A."/>
            <person name="Rehmeyer C.J."/>
            <person name="Roe B.A."/>
            <person name="Shenoy N."/>
            <person name="Stanke M."/>
            <person name="Ter-Hovhannisyan V."/>
            <person name="Tunlid A."/>
            <person name="Velagapudi R."/>
            <person name="Vision T.J."/>
            <person name="Zeng Q."/>
            <person name="Zolan M.E."/>
            <person name="Pukkila P.J."/>
        </authorList>
    </citation>
    <scope>NUCLEOTIDE SEQUENCE [LARGE SCALE GENOMIC DNA]</scope>
    <source>
        <strain evidence="3">Okayama-7 / 130 / ATCC MYA-4618 / FGSC 9003</strain>
    </source>
</reference>
<organism evidence="2 3">
    <name type="scientific">Coprinopsis cinerea (strain Okayama-7 / 130 / ATCC MYA-4618 / FGSC 9003)</name>
    <name type="common">Inky cap fungus</name>
    <name type="synonym">Hormographiella aspergillata</name>
    <dbReference type="NCBI Taxonomy" id="240176"/>
    <lineage>
        <taxon>Eukaryota</taxon>
        <taxon>Fungi</taxon>
        <taxon>Dikarya</taxon>
        <taxon>Basidiomycota</taxon>
        <taxon>Agaricomycotina</taxon>
        <taxon>Agaricomycetes</taxon>
        <taxon>Agaricomycetidae</taxon>
        <taxon>Agaricales</taxon>
        <taxon>Agaricineae</taxon>
        <taxon>Psathyrellaceae</taxon>
        <taxon>Coprinopsis</taxon>
    </lineage>
</organism>
<dbReference type="OrthoDB" id="2289094at2759"/>
<dbReference type="RefSeq" id="XP_001834841.1">
    <property type="nucleotide sequence ID" value="XM_001834789.1"/>
</dbReference>
<dbReference type="EMBL" id="AACS02000012">
    <property type="protein sequence ID" value="EAU87015.1"/>
    <property type="molecule type" value="Genomic_DNA"/>
</dbReference>
<gene>
    <name evidence="2" type="ORF">CC1G_08486</name>
</gene>
<dbReference type="VEuPathDB" id="FungiDB:CC1G_08486"/>
<evidence type="ECO:0000313" key="3">
    <source>
        <dbReference type="Proteomes" id="UP000001861"/>
    </source>
</evidence>
<evidence type="ECO:0000256" key="1">
    <source>
        <dbReference type="SAM" id="Coils"/>
    </source>
</evidence>
<name>A8NM42_COPC7</name>
<dbReference type="KEGG" id="cci:CC1G_08486"/>
<dbReference type="AlphaFoldDB" id="A8NM42"/>
<sequence>MSMSWDWDLVWQAARSDTSTSIVAVMVLAAFASGSKSSQEKWLKELLEENEARLRNELRSLSDNSTQDLRRTVRELEARVIELTEDSKTYANNLKGMKNTYMKLVMDLEEDIRELKESQAKAIKELKKSHAGEIERLKETHSKSIRELNEGHAKDIKVLNTRLEDNCRSRRDSVRSMFREDLAKEREERMSADAQLSTRLADLCKDMAARRENDDDRVQRLKALIVESEERWEDTSDELYATTRLLSNRITDVQDTVDTQVPRL</sequence>
<keyword evidence="1" id="KW-0175">Coiled coil</keyword>
<feature type="coiled-coil region" evidence="1">
    <location>
        <begin position="44"/>
        <end position="140"/>
    </location>
</feature>
<evidence type="ECO:0000313" key="2">
    <source>
        <dbReference type="EMBL" id="EAU87015.1"/>
    </source>
</evidence>
<dbReference type="GeneID" id="6011359"/>
<protein>
    <submittedName>
        <fullName evidence="2">Uncharacterized protein</fullName>
    </submittedName>
</protein>
<dbReference type="Proteomes" id="UP000001861">
    <property type="component" value="Unassembled WGS sequence"/>
</dbReference>